<feature type="transmembrane region" description="Helical" evidence="7">
    <location>
        <begin position="35"/>
        <end position="55"/>
    </location>
</feature>
<comment type="similarity">
    <text evidence="2">Belongs to the bacterial sugar transferase family.</text>
</comment>
<keyword evidence="4 7" id="KW-0812">Transmembrane</keyword>
<dbReference type="EMBL" id="JBHTMC010000020">
    <property type="protein sequence ID" value="MFD1263981.1"/>
    <property type="molecule type" value="Genomic_DNA"/>
</dbReference>
<evidence type="ECO:0000256" key="6">
    <source>
        <dbReference type="ARBA" id="ARBA00023136"/>
    </source>
</evidence>
<evidence type="ECO:0000259" key="8">
    <source>
        <dbReference type="Pfam" id="PF02397"/>
    </source>
</evidence>
<comment type="subcellular location">
    <subcellularLocation>
        <location evidence="1">Membrane</location>
        <topology evidence="1">Multi-pass membrane protein</topology>
    </subcellularLocation>
</comment>
<evidence type="ECO:0000256" key="3">
    <source>
        <dbReference type="ARBA" id="ARBA00022679"/>
    </source>
</evidence>
<dbReference type="Pfam" id="PF13727">
    <property type="entry name" value="CoA_binding_3"/>
    <property type="match status" value="1"/>
</dbReference>
<dbReference type="NCBIfam" id="TIGR03023">
    <property type="entry name" value="WcaJ_sugtrans"/>
    <property type="match status" value="1"/>
</dbReference>
<organism evidence="9 10">
    <name type="scientific">Thauera mechernichensis</name>
    <dbReference type="NCBI Taxonomy" id="82788"/>
    <lineage>
        <taxon>Bacteria</taxon>
        <taxon>Pseudomonadati</taxon>
        <taxon>Pseudomonadota</taxon>
        <taxon>Betaproteobacteria</taxon>
        <taxon>Rhodocyclales</taxon>
        <taxon>Zoogloeaceae</taxon>
        <taxon>Thauera</taxon>
    </lineage>
</organism>
<dbReference type="InterPro" id="IPR017473">
    <property type="entry name" value="Undecaprenyl-P_gluc_Ptfrase"/>
</dbReference>
<evidence type="ECO:0000256" key="5">
    <source>
        <dbReference type="ARBA" id="ARBA00022989"/>
    </source>
</evidence>
<evidence type="ECO:0000313" key="10">
    <source>
        <dbReference type="Proteomes" id="UP001597158"/>
    </source>
</evidence>
<evidence type="ECO:0000256" key="7">
    <source>
        <dbReference type="SAM" id="Phobius"/>
    </source>
</evidence>
<gene>
    <name evidence="9" type="ORF">ACFQ4M_10325</name>
</gene>
<comment type="caution">
    <text evidence="9">The sequence shown here is derived from an EMBL/GenBank/DDBJ whole genome shotgun (WGS) entry which is preliminary data.</text>
</comment>
<feature type="transmembrane region" description="Helical" evidence="7">
    <location>
        <begin position="130"/>
        <end position="148"/>
    </location>
</feature>
<protein>
    <submittedName>
        <fullName evidence="9">Undecaprenyl-phosphate glucose phosphotransferase</fullName>
        <ecNumber evidence="9">2.7.8.31</ecNumber>
    </submittedName>
</protein>
<accession>A0ABW3WD95</accession>
<feature type="transmembrane region" description="Helical" evidence="7">
    <location>
        <begin position="67"/>
        <end position="88"/>
    </location>
</feature>
<keyword evidence="10" id="KW-1185">Reference proteome</keyword>
<evidence type="ECO:0000256" key="1">
    <source>
        <dbReference type="ARBA" id="ARBA00004141"/>
    </source>
</evidence>
<dbReference type="Gene3D" id="3.40.50.720">
    <property type="entry name" value="NAD(P)-binding Rossmann-like Domain"/>
    <property type="match status" value="1"/>
</dbReference>
<evidence type="ECO:0000313" key="9">
    <source>
        <dbReference type="EMBL" id="MFD1263981.1"/>
    </source>
</evidence>
<evidence type="ECO:0000256" key="4">
    <source>
        <dbReference type="ARBA" id="ARBA00022692"/>
    </source>
</evidence>
<feature type="transmembrane region" description="Helical" evidence="7">
    <location>
        <begin position="100"/>
        <end position="118"/>
    </location>
</feature>
<feature type="domain" description="Bacterial sugar transferase" evidence="8">
    <location>
        <begin position="293"/>
        <end position="476"/>
    </location>
</feature>
<keyword evidence="5 7" id="KW-1133">Transmembrane helix</keyword>
<sequence length="481" mass="52434">MAPSNPNASLVDTVPSLVNATPPARHVDTPPTTDGLFWLHWLAAVACALTTLVILTFDKTGGFDATYATLLALTALLSLPAYALCSVYHPQHGALEGTAHLTLGWCVLLACLLGIAFATKTTDAYSREVLAQWAVLGLAAQTGSYLVLQRWAKGRVAHRQRTIRAAIIGNGPLALELAQRLRTSAGETLAGIIAPAAAEHPPPATLATLGSIGDLADILATQRIQRLYVALPHDADIKQLYLQLLDANVDVVWVPDLHGLLLLNHGVTEIGGLAAIKLNESPLTAYPNAARLKAVMDRSLALLGLVALSPLLVLVAVLVKLSSPGPVLFRQQRHGWNGQVIEVWKFRSMRMHDDAQVRQATRNDSRITPIGRFIRRTSIDELPQLFNVLQGSMSLVGPRPHAVAHNDFYANKIQAYMARHRIKPGITGLAQISGYRGETDTLDKMQKRVELDLAYINNWSLWLDIKILIKTPFTLFGKHIY</sequence>
<dbReference type="InterPro" id="IPR036291">
    <property type="entry name" value="NAD(P)-bd_dom_sf"/>
</dbReference>
<keyword evidence="3 9" id="KW-0808">Transferase</keyword>
<dbReference type="RefSeq" id="WP_277832474.1">
    <property type="nucleotide sequence ID" value="NZ_JARQZE010000005.1"/>
</dbReference>
<dbReference type="SUPFAM" id="SSF51735">
    <property type="entry name" value="NAD(P)-binding Rossmann-fold domains"/>
    <property type="match status" value="1"/>
</dbReference>
<evidence type="ECO:0000256" key="2">
    <source>
        <dbReference type="ARBA" id="ARBA00006464"/>
    </source>
</evidence>
<proteinExistence type="inferred from homology"/>
<dbReference type="Pfam" id="PF02397">
    <property type="entry name" value="Bac_transf"/>
    <property type="match status" value="1"/>
</dbReference>
<dbReference type="InterPro" id="IPR017475">
    <property type="entry name" value="EPS_sugar_tfrase"/>
</dbReference>
<feature type="transmembrane region" description="Helical" evidence="7">
    <location>
        <begin position="300"/>
        <end position="319"/>
    </location>
</feature>
<dbReference type="PANTHER" id="PTHR30576">
    <property type="entry name" value="COLANIC BIOSYNTHESIS UDP-GLUCOSE LIPID CARRIER TRANSFERASE"/>
    <property type="match status" value="1"/>
</dbReference>
<name>A0ABW3WD95_9RHOO</name>
<dbReference type="GO" id="GO:0089702">
    <property type="term" value="F:undecaprenyl-phosphate glucose phosphotransferase activity"/>
    <property type="evidence" value="ECO:0007669"/>
    <property type="project" value="UniProtKB-EC"/>
</dbReference>
<dbReference type="NCBIfam" id="TIGR03025">
    <property type="entry name" value="EPS_sugtrans"/>
    <property type="match status" value="1"/>
</dbReference>
<dbReference type="Proteomes" id="UP001597158">
    <property type="component" value="Unassembled WGS sequence"/>
</dbReference>
<reference evidence="10" key="1">
    <citation type="journal article" date="2019" name="Int. J. Syst. Evol. Microbiol.">
        <title>The Global Catalogue of Microorganisms (GCM) 10K type strain sequencing project: providing services to taxonomists for standard genome sequencing and annotation.</title>
        <authorList>
            <consortium name="The Broad Institute Genomics Platform"/>
            <consortium name="The Broad Institute Genome Sequencing Center for Infectious Disease"/>
            <person name="Wu L."/>
            <person name="Ma J."/>
        </authorList>
    </citation>
    <scope>NUCLEOTIDE SEQUENCE [LARGE SCALE GENOMIC DNA]</scope>
    <source>
        <strain evidence="10">CCUG 48884</strain>
    </source>
</reference>
<keyword evidence="6 7" id="KW-0472">Membrane</keyword>
<dbReference type="EC" id="2.7.8.31" evidence="9"/>
<dbReference type="InterPro" id="IPR003362">
    <property type="entry name" value="Bact_transf"/>
</dbReference>
<dbReference type="PANTHER" id="PTHR30576:SF21">
    <property type="entry name" value="UDP-GLUCOSE:UNDECAPRENYL-PHOSPHATE GLUCOSE-1-PHOSPHATE TRANSFERASE"/>
    <property type="match status" value="1"/>
</dbReference>